<name>A0ABV2LV15_9FLAO</name>
<gene>
    <name evidence="1" type="ORF">ABID46_001985</name>
</gene>
<comment type="caution">
    <text evidence="1">The sequence shown here is derived from an EMBL/GenBank/DDBJ whole genome shotgun (WGS) entry which is preliminary data.</text>
</comment>
<evidence type="ECO:0000313" key="1">
    <source>
        <dbReference type="EMBL" id="MET3732396.1"/>
    </source>
</evidence>
<accession>A0ABV2LV15</accession>
<reference evidence="1 2" key="1">
    <citation type="submission" date="2024-06" db="EMBL/GenBank/DDBJ databases">
        <title>Genomic Encyclopedia of Type Strains, Phase IV (KMG-IV): sequencing the most valuable type-strain genomes for metagenomic binning, comparative biology and taxonomic classification.</title>
        <authorList>
            <person name="Goeker M."/>
        </authorList>
    </citation>
    <scope>NUCLEOTIDE SEQUENCE [LARGE SCALE GENOMIC DNA]</scope>
    <source>
        <strain evidence="1 2">DSM 29388</strain>
    </source>
</reference>
<dbReference type="Proteomes" id="UP001549146">
    <property type="component" value="Unassembled WGS sequence"/>
</dbReference>
<dbReference type="RefSeq" id="WP_354509580.1">
    <property type="nucleotide sequence ID" value="NZ_JBEPMO010000012.1"/>
</dbReference>
<sequence>MDRSKFPDQQGKLHPDINRWFSEYLQKMEEPNFSKKIDSGYIIRYTILPSFTNSYTYRIQKSFNDWYIHYKEIELLTTSDSYEPGEIVKDTLVAFDWHTFYQLEQKLKQFDLPNHNTHNQMGLDGDIHILEVYKNGDYQFIQRWSPREEDEKEFIELTKMIENIYLKN</sequence>
<dbReference type="EMBL" id="JBEPMO010000012">
    <property type="protein sequence ID" value="MET3732396.1"/>
    <property type="molecule type" value="Genomic_DNA"/>
</dbReference>
<proteinExistence type="predicted"/>
<protein>
    <submittedName>
        <fullName evidence="1">Uncharacterized protein</fullName>
    </submittedName>
</protein>
<organism evidence="1 2">
    <name type="scientific">Moheibacter stercoris</name>
    <dbReference type="NCBI Taxonomy" id="1628251"/>
    <lineage>
        <taxon>Bacteria</taxon>
        <taxon>Pseudomonadati</taxon>
        <taxon>Bacteroidota</taxon>
        <taxon>Flavobacteriia</taxon>
        <taxon>Flavobacteriales</taxon>
        <taxon>Weeksellaceae</taxon>
        <taxon>Moheibacter</taxon>
    </lineage>
</organism>
<keyword evidence="2" id="KW-1185">Reference proteome</keyword>
<evidence type="ECO:0000313" key="2">
    <source>
        <dbReference type="Proteomes" id="UP001549146"/>
    </source>
</evidence>